<proteinExistence type="predicted"/>
<keyword evidence="2" id="KW-1185">Reference proteome</keyword>
<evidence type="ECO:0000313" key="2">
    <source>
        <dbReference type="Proteomes" id="UP001176941"/>
    </source>
</evidence>
<dbReference type="EMBL" id="CATKSN020000622">
    <property type="protein sequence ID" value="CAI9150036.1"/>
    <property type="molecule type" value="Genomic_DNA"/>
</dbReference>
<dbReference type="Gene3D" id="3.30.1120.90">
    <property type="entry name" value="Nucleosome assembly protein"/>
    <property type="match status" value="1"/>
</dbReference>
<protein>
    <submittedName>
        <fullName evidence="1">Uncharacterized protein</fullName>
    </submittedName>
</protein>
<reference evidence="1" key="1">
    <citation type="submission" date="2023-04" db="EMBL/GenBank/DDBJ databases">
        <authorList>
            <consortium name="ELIXIR-Norway"/>
        </authorList>
    </citation>
    <scope>NUCLEOTIDE SEQUENCE [LARGE SCALE GENOMIC DNA]</scope>
</reference>
<dbReference type="SUPFAM" id="SSF143113">
    <property type="entry name" value="NAP-like"/>
    <property type="match status" value="1"/>
</dbReference>
<comment type="caution">
    <text evidence="1">The sequence shown here is derived from an EMBL/GenBank/DDBJ whole genome shotgun (WGS) entry which is preliminary data.</text>
</comment>
<sequence>MQRGDLEDHGGPRAMSMSDGMAGAEDVSRVAQQTGMQHTLKMPVPGLLVLVLDLKQIMNHPQMCFMISDEGKVLLMYMICLGLSHPQSNCKLIFSFCDNPNFWNTVIVEEYYHDIIGVMAYCSTPVHWFWNYVWGAPSLSLDTSSLNFLNWLSTHNFPASIRTAK</sequence>
<dbReference type="InterPro" id="IPR037231">
    <property type="entry name" value="NAP-like_sf"/>
</dbReference>
<gene>
    <name evidence="1" type="ORF">MRATA1EN1_LOCUS31654</name>
</gene>
<evidence type="ECO:0000313" key="1">
    <source>
        <dbReference type="EMBL" id="CAI9150036.1"/>
    </source>
</evidence>
<name>A0ABN8XPL7_RANTA</name>
<accession>A0ABN8XPL7</accession>
<dbReference type="Proteomes" id="UP001176941">
    <property type="component" value="Unassembled WGS sequence"/>
</dbReference>
<organism evidence="1 2">
    <name type="scientific">Rangifer tarandus platyrhynchus</name>
    <name type="common">Svalbard reindeer</name>
    <dbReference type="NCBI Taxonomy" id="3082113"/>
    <lineage>
        <taxon>Eukaryota</taxon>
        <taxon>Metazoa</taxon>
        <taxon>Chordata</taxon>
        <taxon>Craniata</taxon>
        <taxon>Vertebrata</taxon>
        <taxon>Euteleostomi</taxon>
        <taxon>Mammalia</taxon>
        <taxon>Eutheria</taxon>
        <taxon>Laurasiatheria</taxon>
        <taxon>Artiodactyla</taxon>
        <taxon>Ruminantia</taxon>
        <taxon>Pecora</taxon>
        <taxon>Cervidae</taxon>
        <taxon>Odocoileinae</taxon>
        <taxon>Rangifer</taxon>
    </lineage>
</organism>
<feature type="non-terminal residue" evidence="1">
    <location>
        <position position="165"/>
    </location>
</feature>